<protein>
    <recommendedName>
        <fullName evidence="4">Peptidyl-prolyl cis-trans isomerase</fullName>
        <shortName evidence="4">PPIase</shortName>
        <ecNumber evidence="4">5.2.1.8</ecNumber>
    </recommendedName>
</protein>
<dbReference type="InterPro" id="IPR002130">
    <property type="entry name" value="Cyclophilin-type_PPIase_dom"/>
</dbReference>
<evidence type="ECO:0000256" key="1">
    <source>
        <dbReference type="ARBA" id="ARBA00000971"/>
    </source>
</evidence>
<gene>
    <name evidence="6" type="primary">Ppih</name>
</gene>
<keyword evidence="2 4" id="KW-0697">Rotamase</keyword>
<dbReference type="GO" id="GO:0003755">
    <property type="term" value="F:peptidyl-prolyl cis-trans isomerase activity"/>
    <property type="evidence" value="ECO:0007669"/>
    <property type="project" value="UniProtKB-UniRule"/>
</dbReference>
<dbReference type="FunFam" id="2.40.100.10:FF:000025">
    <property type="entry name" value="Peptidyl-prolyl cis-trans isomerase CYP19-2"/>
    <property type="match status" value="1"/>
</dbReference>
<dbReference type="PROSITE" id="PS00170">
    <property type="entry name" value="CSA_PPIASE_1"/>
    <property type="match status" value="1"/>
</dbReference>
<comment type="function">
    <text evidence="4">PPIases accelerate the folding of proteins. It catalyzes the cis-trans isomerization of proline imidic peptide bonds in oligopeptides.</text>
</comment>
<dbReference type="SUPFAM" id="SSF50891">
    <property type="entry name" value="Cyclophilin-like"/>
    <property type="match status" value="1"/>
</dbReference>
<dbReference type="AlphaFoldDB" id="A0A8C0WMX9"/>
<dbReference type="InterPro" id="IPR020892">
    <property type="entry name" value="Cyclophilin-type_PPIase_CS"/>
</dbReference>
<dbReference type="PANTHER" id="PTHR11071">
    <property type="entry name" value="PEPTIDYL-PROLYL CIS-TRANS ISOMERASE"/>
    <property type="match status" value="1"/>
</dbReference>
<dbReference type="InterPro" id="IPR029000">
    <property type="entry name" value="Cyclophilin-like_dom_sf"/>
</dbReference>
<proteinExistence type="inferred from homology"/>
<dbReference type="PANTHER" id="PTHR11071:SF561">
    <property type="entry name" value="PEPTIDYL-PROLYL CIS-TRANS ISOMERASE D-RELATED"/>
    <property type="match status" value="1"/>
</dbReference>
<dbReference type="PRINTS" id="PR00153">
    <property type="entry name" value="CSAPPISMRASE"/>
</dbReference>
<evidence type="ECO:0000259" key="5">
    <source>
        <dbReference type="PROSITE" id="PS50072"/>
    </source>
</evidence>
<dbReference type="Ensembl" id="ENSCCNT00000017563.1">
    <property type="protein sequence ID" value="ENSCCNP00000013385.1"/>
    <property type="gene ID" value="ENSCCNG00000013883.1"/>
</dbReference>
<evidence type="ECO:0000256" key="4">
    <source>
        <dbReference type="RuleBase" id="RU363019"/>
    </source>
</evidence>
<dbReference type="GO" id="GO:0006457">
    <property type="term" value="P:protein folding"/>
    <property type="evidence" value="ECO:0007669"/>
    <property type="project" value="InterPro"/>
</dbReference>
<comment type="catalytic activity">
    <reaction evidence="1 4">
        <text>[protein]-peptidylproline (omega=180) = [protein]-peptidylproline (omega=0)</text>
        <dbReference type="Rhea" id="RHEA:16237"/>
        <dbReference type="Rhea" id="RHEA-COMP:10747"/>
        <dbReference type="Rhea" id="RHEA-COMP:10748"/>
        <dbReference type="ChEBI" id="CHEBI:83833"/>
        <dbReference type="ChEBI" id="CHEBI:83834"/>
        <dbReference type="EC" id="5.2.1.8"/>
    </reaction>
</comment>
<feature type="domain" description="PPIase cyclophilin-type" evidence="5">
    <location>
        <begin position="14"/>
        <end position="147"/>
    </location>
</feature>
<name>A0A8C0WMX9_CASCN</name>
<evidence type="ECO:0000256" key="3">
    <source>
        <dbReference type="ARBA" id="ARBA00023235"/>
    </source>
</evidence>
<dbReference type="PROSITE" id="PS50072">
    <property type="entry name" value="CSA_PPIASE_2"/>
    <property type="match status" value="1"/>
</dbReference>
<reference evidence="6" key="1">
    <citation type="submission" date="2023-09" db="UniProtKB">
        <authorList>
            <consortium name="Ensembl"/>
        </authorList>
    </citation>
    <scope>IDENTIFICATION</scope>
</reference>
<dbReference type="GO" id="GO:0016018">
    <property type="term" value="F:cyclosporin A binding"/>
    <property type="evidence" value="ECO:0007669"/>
    <property type="project" value="TreeGrafter"/>
</dbReference>
<comment type="similarity">
    <text evidence="4">Belongs to the cyclophilin-type PPIase family.</text>
</comment>
<dbReference type="EC" id="5.2.1.8" evidence="4"/>
<keyword evidence="3 4" id="KW-0413">Isomerase</keyword>
<dbReference type="GO" id="GO:0005737">
    <property type="term" value="C:cytoplasm"/>
    <property type="evidence" value="ECO:0007669"/>
    <property type="project" value="TreeGrafter"/>
</dbReference>
<organism evidence="6">
    <name type="scientific">Castor canadensis</name>
    <name type="common">American beaver</name>
    <dbReference type="NCBI Taxonomy" id="51338"/>
    <lineage>
        <taxon>Eukaryota</taxon>
        <taxon>Metazoa</taxon>
        <taxon>Chordata</taxon>
        <taxon>Craniata</taxon>
        <taxon>Vertebrata</taxon>
        <taxon>Euteleostomi</taxon>
        <taxon>Mammalia</taxon>
        <taxon>Eutheria</taxon>
        <taxon>Euarchontoglires</taxon>
        <taxon>Glires</taxon>
        <taxon>Rodentia</taxon>
        <taxon>Castorimorpha</taxon>
        <taxon>Castoridae</taxon>
        <taxon>Castor</taxon>
    </lineage>
</organism>
<dbReference type="Pfam" id="PF00160">
    <property type="entry name" value="Pro_isomerase"/>
    <property type="match status" value="1"/>
</dbReference>
<accession>A0A8C0WMX9</accession>
<sequence>MAVANSSPVNPVVFFDVSIGGQEVGRMKIELFADVVPKTAENFRKDGVPIGYKGSTFHRVIKDFMIQGGDFVNGDGTGVASIYRGPFADENFKLRHSAPGLLSMANSGPSTNGCQFFITCSKCDWLDGKHVVFGKIIDGLLVMRKIEVSPAWMSSFSTFVVQYHLPSSDELKKVNGLQYVRSSCHCFGGTGV</sequence>
<evidence type="ECO:0000313" key="6">
    <source>
        <dbReference type="Ensembl" id="ENSCCNP00000013385.1"/>
    </source>
</evidence>
<dbReference type="Gene3D" id="2.40.100.10">
    <property type="entry name" value="Cyclophilin-like"/>
    <property type="match status" value="1"/>
</dbReference>
<evidence type="ECO:0000256" key="2">
    <source>
        <dbReference type="ARBA" id="ARBA00023110"/>
    </source>
</evidence>